<keyword evidence="1" id="KW-0472">Membrane</keyword>
<feature type="transmembrane region" description="Helical" evidence="1">
    <location>
        <begin position="20"/>
        <end position="39"/>
    </location>
</feature>
<reference evidence="2 3" key="1">
    <citation type="submission" date="2017-11" db="EMBL/GenBank/DDBJ databases">
        <title>Genomic Encyclopedia of Archaeal and Bacterial Type Strains, Phase II (KMG-II): From Individual Species to Whole Genera.</title>
        <authorList>
            <person name="Goeker M."/>
        </authorList>
    </citation>
    <scope>NUCLEOTIDE SEQUENCE [LARGE SCALE GENOMIC DNA]</scope>
    <source>
        <strain evidence="2 3">DSM 28175</strain>
    </source>
</reference>
<dbReference type="Proteomes" id="UP000242687">
    <property type="component" value="Unassembled WGS sequence"/>
</dbReference>
<feature type="transmembrane region" description="Helical" evidence="1">
    <location>
        <begin position="71"/>
        <end position="89"/>
    </location>
</feature>
<protein>
    <submittedName>
        <fullName evidence="2">MerC mercury resistance protein</fullName>
    </submittedName>
</protein>
<feature type="transmembrane region" description="Helical" evidence="1">
    <location>
        <begin position="46"/>
        <end position="65"/>
    </location>
</feature>
<dbReference type="GO" id="GO:0015097">
    <property type="term" value="F:mercury ion transmembrane transporter activity"/>
    <property type="evidence" value="ECO:0007669"/>
    <property type="project" value="InterPro"/>
</dbReference>
<dbReference type="Pfam" id="PF03203">
    <property type="entry name" value="MerC"/>
    <property type="match status" value="1"/>
</dbReference>
<organism evidence="2 3">
    <name type="scientific">Mucilaginibacter auburnensis</name>
    <dbReference type="NCBI Taxonomy" id="1457233"/>
    <lineage>
        <taxon>Bacteria</taxon>
        <taxon>Pseudomonadati</taxon>
        <taxon>Bacteroidota</taxon>
        <taxon>Sphingobacteriia</taxon>
        <taxon>Sphingobacteriales</taxon>
        <taxon>Sphingobacteriaceae</taxon>
        <taxon>Mucilaginibacter</taxon>
    </lineage>
</organism>
<evidence type="ECO:0000313" key="2">
    <source>
        <dbReference type="EMBL" id="PJJ83274.1"/>
    </source>
</evidence>
<comment type="caution">
    <text evidence="2">The sequence shown here is derived from an EMBL/GenBank/DDBJ whole genome shotgun (WGS) entry which is preliminary data.</text>
</comment>
<dbReference type="GO" id="GO:0016020">
    <property type="term" value="C:membrane"/>
    <property type="evidence" value="ECO:0007669"/>
    <property type="project" value="InterPro"/>
</dbReference>
<sequence>MLTFLPLAGLGFLTHPLFEWGMILLALLLGVSSIFLSYFRTHKRPAPLLLLLGGFVVIIAGHTLLHGWIEAIVVPVGGLTIALAHFLNYKYVDSCSTETHFFHLKHRRHAGHLHD</sequence>
<dbReference type="AlphaFoldDB" id="A0A2H9VR41"/>
<keyword evidence="1" id="KW-0812">Transmembrane</keyword>
<dbReference type="InterPro" id="IPR004891">
    <property type="entry name" value="Mercury-R_MerC"/>
</dbReference>
<keyword evidence="1" id="KW-1133">Transmembrane helix</keyword>
<accession>A0A2H9VR41</accession>
<proteinExistence type="predicted"/>
<name>A0A2H9VR41_9SPHI</name>
<keyword evidence="3" id="KW-1185">Reference proteome</keyword>
<evidence type="ECO:0000313" key="3">
    <source>
        <dbReference type="Proteomes" id="UP000242687"/>
    </source>
</evidence>
<gene>
    <name evidence="2" type="ORF">CLV57_0253</name>
</gene>
<dbReference type="EMBL" id="PGFJ01000001">
    <property type="protein sequence ID" value="PJJ83274.1"/>
    <property type="molecule type" value="Genomic_DNA"/>
</dbReference>
<evidence type="ECO:0000256" key="1">
    <source>
        <dbReference type="SAM" id="Phobius"/>
    </source>
</evidence>